<sequence length="150" mass="16352">MDSASRLPRQPCAAAGKGKCGEQPVPFAFRQNVLVRKFAFAAYCKGKCGCGVRVHTQDVDPRHSPGCRRPYWTPRVDHTVKVSDQPHSEMTLPALERPGTCTPSMHRVAGNCPVIAVEPASLSTASLLRYPACTPAFHTPHVVEDLCVCR</sequence>
<protein>
    <submittedName>
        <fullName evidence="1">Uncharacterized protein</fullName>
    </submittedName>
</protein>
<reference evidence="2" key="2">
    <citation type="journal article" date="2013" name="Nat. Commun.">
        <title>Genome of the Chinese tree shrew.</title>
        <authorList>
            <person name="Fan Y."/>
            <person name="Huang Z.Y."/>
            <person name="Cao C.C."/>
            <person name="Chen C.S."/>
            <person name="Chen Y.X."/>
            <person name="Fan D.D."/>
            <person name="He J."/>
            <person name="Hou H.L."/>
            <person name="Hu L."/>
            <person name="Hu X.T."/>
            <person name="Jiang X.T."/>
            <person name="Lai R."/>
            <person name="Lang Y.S."/>
            <person name="Liang B."/>
            <person name="Liao S.G."/>
            <person name="Mu D."/>
            <person name="Ma Y.Y."/>
            <person name="Niu Y.Y."/>
            <person name="Sun X.Q."/>
            <person name="Xia J.Q."/>
            <person name="Xiao J."/>
            <person name="Xiong Z.Q."/>
            <person name="Xu L."/>
            <person name="Yang L."/>
            <person name="Zhang Y."/>
            <person name="Zhao W."/>
            <person name="Zhao X.D."/>
            <person name="Zheng Y.T."/>
            <person name="Zhou J.M."/>
            <person name="Zhu Y.B."/>
            <person name="Zhang G.J."/>
            <person name="Wang J."/>
            <person name="Yao Y.G."/>
        </authorList>
    </citation>
    <scope>NUCLEOTIDE SEQUENCE [LARGE SCALE GENOMIC DNA]</scope>
</reference>
<proteinExistence type="predicted"/>
<organism evidence="1 2">
    <name type="scientific">Tupaia chinensis</name>
    <name type="common">Chinese tree shrew</name>
    <name type="synonym">Tupaia belangeri chinensis</name>
    <dbReference type="NCBI Taxonomy" id="246437"/>
    <lineage>
        <taxon>Eukaryota</taxon>
        <taxon>Metazoa</taxon>
        <taxon>Chordata</taxon>
        <taxon>Craniata</taxon>
        <taxon>Vertebrata</taxon>
        <taxon>Euteleostomi</taxon>
        <taxon>Mammalia</taxon>
        <taxon>Eutheria</taxon>
        <taxon>Euarchontoglires</taxon>
        <taxon>Scandentia</taxon>
        <taxon>Tupaiidae</taxon>
        <taxon>Tupaia</taxon>
    </lineage>
</organism>
<keyword evidence="2" id="KW-1185">Reference proteome</keyword>
<dbReference type="EMBL" id="KB320561">
    <property type="protein sequence ID" value="ELW68716.1"/>
    <property type="molecule type" value="Genomic_DNA"/>
</dbReference>
<evidence type="ECO:0000313" key="1">
    <source>
        <dbReference type="EMBL" id="ELW68716.1"/>
    </source>
</evidence>
<accession>L9L0Y9</accession>
<evidence type="ECO:0000313" key="2">
    <source>
        <dbReference type="Proteomes" id="UP000011518"/>
    </source>
</evidence>
<reference evidence="2" key="1">
    <citation type="submission" date="2012-07" db="EMBL/GenBank/DDBJ databases">
        <title>Genome of the Chinese tree shrew, a rising model animal genetically related to primates.</title>
        <authorList>
            <person name="Zhang G."/>
            <person name="Fan Y."/>
            <person name="Yao Y."/>
            <person name="Huang Z."/>
        </authorList>
    </citation>
    <scope>NUCLEOTIDE SEQUENCE [LARGE SCALE GENOMIC DNA]</scope>
</reference>
<name>L9L0Y9_TUPCH</name>
<dbReference type="InParanoid" id="L9L0Y9"/>
<dbReference type="AlphaFoldDB" id="L9L0Y9"/>
<dbReference type="Proteomes" id="UP000011518">
    <property type="component" value="Unassembled WGS sequence"/>
</dbReference>
<gene>
    <name evidence="1" type="ORF">TREES_T100007255</name>
</gene>